<evidence type="ECO:0000313" key="3">
    <source>
        <dbReference type="EMBL" id="CAL4764228.1"/>
    </source>
</evidence>
<sequence>MAVAHANLATRWNTSLAIVLHETVRADRWCVTRRDLQDLSMEVLNAMQNGRIVTDSHTRSTVQVPVEDSEESEDDEVFGPSIYTVNEQYIKPVTAEAGKMSWALMRNPDGLDCDLFVSHAWQEGIFEFLSKVLSSWPRGARHVWCCMLANPQNLNIGSMLQSPKTSPFALALQASRYVLVVPNRHRSVYTRLWCGYEAYVASEDAKTIQIATASALRAKYQTFVICAAPALFGFFMGMMGRVLNWDLRLPTALLTASAAFITSYSGHLLRQTANYVGLAASTCLELGWDPLRNALRFNDLRPEIETISRHLTWLAAISFFVIAELDRVGSDHIEREGHLTNCERSIEVRFDSLAAPKRLTGQIFGMKLATKNMKLTMPFTC</sequence>
<accession>A0A9P1BRZ4</accession>
<dbReference type="EMBL" id="CAMXCT020000306">
    <property type="protein sequence ID" value="CAL1130291.1"/>
    <property type="molecule type" value="Genomic_DNA"/>
</dbReference>
<protein>
    <submittedName>
        <fullName evidence="2">Uncharacterized protein</fullName>
    </submittedName>
</protein>
<keyword evidence="1" id="KW-0472">Membrane</keyword>
<keyword evidence="1" id="KW-1133">Transmembrane helix</keyword>
<dbReference type="EMBL" id="CAMXCT030000306">
    <property type="protein sequence ID" value="CAL4764228.1"/>
    <property type="molecule type" value="Genomic_DNA"/>
</dbReference>
<proteinExistence type="predicted"/>
<reference evidence="2" key="1">
    <citation type="submission" date="2022-10" db="EMBL/GenBank/DDBJ databases">
        <authorList>
            <person name="Chen Y."/>
            <person name="Dougan E. K."/>
            <person name="Chan C."/>
            <person name="Rhodes N."/>
            <person name="Thang M."/>
        </authorList>
    </citation>
    <scope>NUCLEOTIDE SEQUENCE</scope>
</reference>
<gene>
    <name evidence="2" type="ORF">C1SCF055_LOCUS5099</name>
</gene>
<dbReference type="OrthoDB" id="434743at2759"/>
<keyword evidence="1" id="KW-0812">Transmembrane</keyword>
<organism evidence="2">
    <name type="scientific">Cladocopium goreaui</name>
    <dbReference type="NCBI Taxonomy" id="2562237"/>
    <lineage>
        <taxon>Eukaryota</taxon>
        <taxon>Sar</taxon>
        <taxon>Alveolata</taxon>
        <taxon>Dinophyceae</taxon>
        <taxon>Suessiales</taxon>
        <taxon>Symbiodiniaceae</taxon>
        <taxon>Cladocopium</taxon>
    </lineage>
</organism>
<keyword evidence="4" id="KW-1185">Reference proteome</keyword>
<evidence type="ECO:0000313" key="4">
    <source>
        <dbReference type="Proteomes" id="UP001152797"/>
    </source>
</evidence>
<comment type="caution">
    <text evidence="2">The sequence shown here is derived from an EMBL/GenBank/DDBJ whole genome shotgun (WGS) entry which is preliminary data.</text>
</comment>
<feature type="transmembrane region" description="Helical" evidence="1">
    <location>
        <begin position="223"/>
        <end position="243"/>
    </location>
</feature>
<reference evidence="3 4" key="2">
    <citation type="submission" date="2024-05" db="EMBL/GenBank/DDBJ databases">
        <authorList>
            <person name="Chen Y."/>
            <person name="Shah S."/>
            <person name="Dougan E. K."/>
            <person name="Thang M."/>
            <person name="Chan C."/>
        </authorList>
    </citation>
    <scope>NUCLEOTIDE SEQUENCE [LARGE SCALE GENOMIC DNA]</scope>
</reference>
<dbReference type="EMBL" id="CAMXCT010000306">
    <property type="protein sequence ID" value="CAI3976916.1"/>
    <property type="molecule type" value="Genomic_DNA"/>
</dbReference>
<evidence type="ECO:0000256" key="1">
    <source>
        <dbReference type="SAM" id="Phobius"/>
    </source>
</evidence>
<name>A0A9P1BRZ4_9DINO</name>
<dbReference type="Proteomes" id="UP001152797">
    <property type="component" value="Unassembled WGS sequence"/>
</dbReference>
<dbReference type="AlphaFoldDB" id="A0A9P1BRZ4"/>
<evidence type="ECO:0000313" key="2">
    <source>
        <dbReference type="EMBL" id="CAI3976916.1"/>
    </source>
</evidence>